<dbReference type="EMBL" id="CP159925">
    <property type="protein sequence ID" value="XCO75401.1"/>
    <property type="molecule type" value="Genomic_DNA"/>
</dbReference>
<proteinExistence type="predicted"/>
<evidence type="ECO:0000313" key="1">
    <source>
        <dbReference type="EMBL" id="XCO75401.1"/>
    </source>
</evidence>
<dbReference type="AlphaFoldDB" id="A0AAU8MUW1"/>
<dbReference type="RefSeq" id="WP_141233319.1">
    <property type="nucleotide sequence ID" value="NZ_CP159925.1"/>
</dbReference>
<name>A0AAU8MUW1_9GAMM</name>
<gene>
    <name evidence="1" type="ORF">ABU614_00965</name>
</gene>
<sequence>MPKEATMSPQEFAQYCADHIEALHKGAAQASSRISALQIILDAVISAHPNPKGILGVLEMARPELVDSLVDTPPEGDAAIWHDARQEAFKAALSHYTEFLEKLIALRKSDDEDD</sequence>
<reference evidence="1" key="1">
    <citation type="submission" date="2024-06" db="EMBL/GenBank/DDBJ databases">
        <authorList>
            <person name="Li S."/>
        </authorList>
    </citation>
    <scope>NUCLEOTIDE SEQUENCE</scope>
    <source>
        <strain evidence="1">SR10</strain>
    </source>
</reference>
<organism evidence="1">
    <name type="scientific">Lysobacter firmicutimachus</name>
    <dbReference type="NCBI Taxonomy" id="1792846"/>
    <lineage>
        <taxon>Bacteria</taxon>
        <taxon>Pseudomonadati</taxon>
        <taxon>Pseudomonadota</taxon>
        <taxon>Gammaproteobacteria</taxon>
        <taxon>Lysobacterales</taxon>
        <taxon>Lysobacteraceae</taxon>
        <taxon>Lysobacter</taxon>
    </lineage>
</organism>
<accession>A0AAU8MUW1</accession>
<protein>
    <submittedName>
        <fullName evidence="1">Uncharacterized protein</fullName>
    </submittedName>
</protein>